<dbReference type="Gene3D" id="3.60.10.10">
    <property type="entry name" value="Endonuclease/exonuclease/phosphatase"/>
    <property type="match status" value="1"/>
</dbReference>
<accession>A0A9E7JI41</accession>
<dbReference type="InterPro" id="IPR045849">
    <property type="entry name" value="IP5P_plant"/>
</dbReference>
<organism evidence="5 6">
    <name type="scientific">Musa troglodytarum</name>
    <name type="common">fe'i banana</name>
    <dbReference type="NCBI Taxonomy" id="320322"/>
    <lineage>
        <taxon>Eukaryota</taxon>
        <taxon>Viridiplantae</taxon>
        <taxon>Streptophyta</taxon>
        <taxon>Embryophyta</taxon>
        <taxon>Tracheophyta</taxon>
        <taxon>Spermatophyta</taxon>
        <taxon>Magnoliopsida</taxon>
        <taxon>Liliopsida</taxon>
        <taxon>Zingiberales</taxon>
        <taxon>Musaceae</taxon>
        <taxon>Musa</taxon>
    </lineage>
</organism>
<reference evidence="5" key="1">
    <citation type="submission" date="2022-05" db="EMBL/GenBank/DDBJ databases">
        <title>The Musa troglodytarum L. genome provides insights into the mechanism of non-climacteric behaviour and enrichment of carotenoids.</title>
        <authorList>
            <person name="Wang J."/>
        </authorList>
    </citation>
    <scope>NUCLEOTIDE SEQUENCE</scope>
    <source>
        <tissue evidence="5">Leaf</tissue>
    </source>
</reference>
<dbReference type="GO" id="GO:0046856">
    <property type="term" value="P:phosphatidylinositol dephosphorylation"/>
    <property type="evidence" value="ECO:0007669"/>
    <property type="project" value="InterPro"/>
</dbReference>
<feature type="domain" description="Inositol polyphosphate-related phosphatase" evidence="4">
    <location>
        <begin position="77"/>
        <end position="318"/>
    </location>
</feature>
<evidence type="ECO:0000259" key="4">
    <source>
        <dbReference type="Pfam" id="PF22669"/>
    </source>
</evidence>
<dbReference type="SUPFAM" id="SSF56219">
    <property type="entry name" value="DNase I-like"/>
    <property type="match status" value="1"/>
</dbReference>
<evidence type="ECO:0000313" key="5">
    <source>
        <dbReference type="EMBL" id="URD81644.1"/>
    </source>
</evidence>
<dbReference type="EMBL" id="CP097503">
    <property type="protein sequence ID" value="URD81644.1"/>
    <property type="molecule type" value="Genomic_DNA"/>
</dbReference>
<evidence type="ECO:0000256" key="3">
    <source>
        <dbReference type="SAM" id="MobiDB-lite"/>
    </source>
</evidence>
<keyword evidence="2" id="KW-0378">Hydrolase</keyword>
<name>A0A9E7JI41_9LILI</name>
<dbReference type="AlphaFoldDB" id="A0A9E7JI41"/>
<dbReference type="GO" id="GO:0034485">
    <property type="term" value="F:phosphatidylinositol-3,4,5-trisphosphate 5-phosphatase activity"/>
    <property type="evidence" value="ECO:0007669"/>
    <property type="project" value="TreeGrafter"/>
</dbReference>
<evidence type="ECO:0000256" key="2">
    <source>
        <dbReference type="ARBA" id="ARBA00022801"/>
    </source>
</evidence>
<dbReference type="PANTHER" id="PTHR45666">
    <property type="entry name" value="TYPE IV INOSITOL POLYPHOSPHATE 5-PHOSPHATASE 9"/>
    <property type="match status" value="1"/>
</dbReference>
<protein>
    <submittedName>
        <fullName evidence="5">IPPc</fullName>
    </submittedName>
</protein>
<evidence type="ECO:0000256" key="1">
    <source>
        <dbReference type="ARBA" id="ARBA00010768"/>
    </source>
</evidence>
<dbReference type="GO" id="GO:0004439">
    <property type="term" value="F:phosphatidylinositol-4,5-bisphosphate 5-phosphatase activity"/>
    <property type="evidence" value="ECO:0007669"/>
    <property type="project" value="TreeGrafter"/>
</dbReference>
<gene>
    <name evidence="5" type="ORF">MUK42_18613</name>
</gene>
<dbReference type="GO" id="GO:0004445">
    <property type="term" value="F:inositol-polyphosphate 5-phosphatase activity"/>
    <property type="evidence" value="ECO:0007669"/>
    <property type="project" value="InterPro"/>
</dbReference>
<evidence type="ECO:0000313" key="6">
    <source>
        <dbReference type="Proteomes" id="UP001055439"/>
    </source>
</evidence>
<dbReference type="InterPro" id="IPR036691">
    <property type="entry name" value="Endo/exonu/phosph_ase_sf"/>
</dbReference>
<dbReference type="Proteomes" id="UP001055439">
    <property type="component" value="Chromosome 10"/>
</dbReference>
<dbReference type="PANTHER" id="PTHR45666:SF20">
    <property type="entry name" value="TYPE I INOSITOL POLYPHOSPHATE 5-PHOSPHATASE 10"/>
    <property type="match status" value="1"/>
</dbReference>
<dbReference type="InterPro" id="IPR000300">
    <property type="entry name" value="IPPc"/>
</dbReference>
<keyword evidence="6" id="KW-1185">Reference proteome</keyword>
<feature type="compositionally biased region" description="Polar residues" evidence="3">
    <location>
        <begin position="152"/>
        <end position="167"/>
    </location>
</feature>
<comment type="similarity">
    <text evidence="1">Belongs to the inositol polyphosphate 5-phosphatase family.</text>
</comment>
<sequence>MDCSIGGGLLYLEQSSGEQLPFSLPKIVRTKEKSAANASPSNTSDSVSRFGSLIFSDYSCRSPSAVNTEAFRIFVATWNVGGNTPHMGLNLNDFLPADDHSDIYVLGFQEIVPLNAGNVLVLEDNEPAAKWLSLIDEALNGSTDSETDTDSQTPSPFTTSISSQASGMKTPVSRDSKMHSGPLFFQKPLLKSISKTYRTEQGRRLRACNCPSKVTRKYYRESCFRCQHAHISDDDSTDEEEDDEPSISSVAGLPTTPSSNQQSRIIWLGDLNYRIALSYTETKKLLEENDWDALFEKDQTYLVSKSIRFRGLEEYVLNSRPSGPPFLHADEAQTVRQAGKETLL</sequence>
<feature type="region of interest" description="Disordered" evidence="3">
    <location>
        <begin position="231"/>
        <end position="260"/>
    </location>
</feature>
<dbReference type="Pfam" id="PF22669">
    <property type="entry name" value="Exo_endo_phos2"/>
    <property type="match status" value="1"/>
</dbReference>
<proteinExistence type="inferred from homology"/>
<feature type="compositionally biased region" description="Acidic residues" evidence="3">
    <location>
        <begin position="234"/>
        <end position="245"/>
    </location>
</feature>
<feature type="region of interest" description="Disordered" evidence="3">
    <location>
        <begin position="142"/>
        <end position="180"/>
    </location>
</feature>
<dbReference type="OrthoDB" id="62798at2759"/>